<dbReference type="GO" id="GO:0005975">
    <property type="term" value="P:carbohydrate metabolic process"/>
    <property type="evidence" value="ECO:0007669"/>
    <property type="project" value="InterPro"/>
</dbReference>
<proteinExistence type="predicted"/>
<accession>A0A5B8UBK6</accession>
<dbReference type="Proteomes" id="UP000321805">
    <property type="component" value="Chromosome"/>
</dbReference>
<evidence type="ECO:0000259" key="3">
    <source>
        <dbReference type="PROSITE" id="PS51677"/>
    </source>
</evidence>
<dbReference type="AlphaFoldDB" id="A0A5B8UBK6"/>
<name>A0A5B8UBK6_9ACTN</name>
<dbReference type="InterPro" id="IPR050248">
    <property type="entry name" value="Polysacc_deacetylase_ArnD"/>
</dbReference>
<protein>
    <submittedName>
        <fullName evidence="4">Polysaccharide deacetylase family protein</fullName>
    </submittedName>
</protein>
<keyword evidence="1" id="KW-0479">Metal-binding</keyword>
<dbReference type="GO" id="GO:0016020">
    <property type="term" value="C:membrane"/>
    <property type="evidence" value="ECO:0007669"/>
    <property type="project" value="TreeGrafter"/>
</dbReference>
<evidence type="ECO:0000256" key="2">
    <source>
        <dbReference type="ARBA" id="ARBA00022801"/>
    </source>
</evidence>
<dbReference type="Gene3D" id="3.20.20.370">
    <property type="entry name" value="Glycoside hydrolase/deacetylase"/>
    <property type="match status" value="1"/>
</dbReference>
<organism evidence="4 5">
    <name type="scientific">Baekduia soli</name>
    <dbReference type="NCBI Taxonomy" id="496014"/>
    <lineage>
        <taxon>Bacteria</taxon>
        <taxon>Bacillati</taxon>
        <taxon>Actinomycetota</taxon>
        <taxon>Thermoleophilia</taxon>
        <taxon>Solirubrobacterales</taxon>
        <taxon>Baekduiaceae</taxon>
        <taxon>Baekduia</taxon>
    </lineage>
</organism>
<gene>
    <name evidence="4" type="ORF">FSW04_24415</name>
</gene>
<dbReference type="PANTHER" id="PTHR10587">
    <property type="entry name" value="GLYCOSYL TRANSFERASE-RELATED"/>
    <property type="match status" value="1"/>
</dbReference>
<dbReference type="EMBL" id="CP042430">
    <property type="protein sequence ID" value="QEC50420.1"/>
    <property type="molecule type" value="Genomic_DNA"/>
</dbReference>
<feature type="domain" description="NodB homology" evidence="3">
    <location>
        <begin position="2"/>
        <end position="197"/>
    </location>
</feature>
<dbReference type="Pfam" id="PF01522">
    <property type="entry name" value="Polysacc_deac_1"/>
    <property type="match status" value="1"/>
</dbReference>
<dbReference type="OrthoDB" id="3521160at2"/>
<reference evidence="4 5" key="1">
    <citation type="journal article" date="2018" name="J. Microbiol.">
        <title>Baekduia soli gen. nov., sp. nov., a novel bacterium isolated from the soil of Baekdu Mountain and proposal of a novel family name, Baekduiaceae fam. nov.</title>
        <authorList>
            <person name="An D.S."/>
            <person name="Siddiqi M.Z."/>
            <person name="Kim K.H."/>
            <person name="Yu H.S."/>
            <person name="Im W.T."/>
        </authorList>
    </citation>
    <scope>NUCLEOTIDE SEQUENCE [LARGE SCALE GENOMIC DNA]</scope>
    <source>
        <strain evidence="4 5">BR7-21</strain>
    </source>
</reference>
<evidence type="ECO:0000313" key="4">
    <source>
        <dbReference type="EMBL" id="QEC50420.1"/>
    </source>
</evidence>
<dbReference type="InterPro" id="IPR011330">
    <property type="entry name" value="Glyco_hydro/deAcase_b/a-brl"/>
</dbReference>
<dbReference type="GO" id="GO:0016810">
    <property type="term" value="F:hydrolase activity, acting on carbon-nitrogen (but not peptide) bonds"/>
    <property type="evidence" value="ECO:0007669"/>
    <property type="project" value="InterPro"/>
</dbReference>
<keyword evidence="2" id="KW-0378">Hydrolase</keyword>
<dbReference type="PANTHER" id="PTHR10587:SF133">
    <property type="entry name" value="CHITIN DEACETYLASE 1-RELATED"/>
    <property type="match status" value="1"/>
</dbReference>
<dbReference type="PROSITE" id="PS51677">
    <property type="entry name" value="NODB"/>
    <property type="match status" value="1"/>
</dbReference>
<sequence length="221" mass="25337">MAKLTLTFDNGPHAVWTPHVLDVLKARAIKTTFFVVGRRLLLWPELRGVLERARDEGHWIANHSYNHVYSLGDIDRDDAYDVEVKSTFDVLGDLAHPDRLYRPFCNAGIVNDRVFKKIDVQRLQEDGATIVFFNSLPHDWDDKEGWVGRALDDIETRDWSTIVLHDIAGYPDNVDVGAMARLDEFITIALERGHEFVQEFSPDTILVERGKPLQDIGFLMH</sequence>
<dbReference type="SUPFAM" id="SSF88713">
    <property type="entry name" value="Glycoside hydrolase/deacetylase"/>
    <property type="match status" value="1"/>
</dbReference>
<evidence type="ECO:0000256" key="1">
    <source>
        <dbReference type="ARBA" id="ARBA00022723"/>
    </source>
</evidence>
<dbReference type="CDD" id="cd10917">
    <property type="entry name" value="CE4_NodB_like_6s_7s"/>
    <property type="match status" value="1"/>
</dbReference>
<dbReference type="InterPro" id="IPR002509">
    <property type="entry name" value="NODB_dom"/>
</dbReference>
<evidence type="ECO:0000313" key="5">
    <source>
        <dbReference type="Proteomes" id="UP000321805"/>
    </source>
</evidence>
<dbReference type="GO" id="GO:0046872">
    <property type="term" value="F:metal ion binding"/>
    <property type="evidence" value="ECO:0007669"/>
    <property type="project" value="UniProtKB-KW"/>
</dbReference>
<keyword evidence="5" id="KW-1185">Reference proteome</keyword>
<dbReference type="RefSeq" id="WP_146923029.1">
    <property type="nucleotide sequence ID" value="NZ_CP042430.1"/>
</dbReference>
<dbReference type="KEGG" id="bsol:FSW04_24415"/>